<dbReference type="InterPro" id="IPR020456">
    <property type="entry name" value="Acylphosphatase"/>
</dbReference>
<dbReference type="PROSITE" id="PS00151">
    <property type="entry name" value="ACYLPHOSPHATASE_2"/>
    <property type="match status" value="1"/>
</dbReference>
<dbReference type="AlphaFoldDB" id="A0A382YP31"/>
<feature type="domain" description="Acylphosphatase-like" evidence="1">
    <location>
        <begin position="4"/>
        <end position="90"/>
    </location>
</feature>
<dbReference type="InterPro" id="IPR036046">
    <property type="entry name" value="Acylphosphatase-like_dom_sf"/>
</dbReference>
<dbReference type="Pfam" id="PF00708">
    <property type="entry name" value="Acylphosphatase"/>
    <property type="match status" value="1"/>
</dbReference>
<dbReference type="PRINTS" id="PR00112">
    <property type="entry name" value="ACYLPHPHTASE"/>
</dbReference>
<dbReference type="PROSITE" id="PS51160">
    <property type="entry name" value="ACYLPHOSPHATASE_3"/>
    <property type="match status" value="1"/>
</dbReference>
<protein>
    <recommendedName>
        <fullName evidence="1">Acylphosphatase-like domain-containing protein</fullName>
    </recommendedName>
</protein>
<dbReference type="PANTHER" id="PTHR47268">
    <property type="entry name" value="ACYLPHOSPHATASE"/>
    <property type="match status" value="1"/>
</dbReference>
<dbReference type="PANTHER" id="PTHR47268:SF4">
    <property type="entry name" value="ACYLPHOSPHATASE"/>
    <property type="match status" value="1"/>
</dbReference>
<dbReference type="GO" id="GO:0003998">
    <property type="term" value="F:acylphosphatase activity"/>
    <property type="evidence" value="ECO:0007669"/>
    <property type="project" value="InterPro"/>
</dbReference>
<gene>
    <name evidence="2" type="ORF">METZ01_LOCUS437920</name>
</gene>
<dbReference type="Gene3D" id="3.30.70.100">
    <property type="match status" value="1"/>
</dbReference>
<accession>A0A382YP31</accession>
<dbReference type="InterPro" id="IPR001792">
    <property type="entry name" value="Acylphosphatase-like_dom"/>
</dbReference>
<dbReference type="InterPro" id="IPR017968">
    <property type="entry name" value="Acylphosphatase_CS"/>
</dbReference>
<evidence type="ECO:0000313" key="2">
    <source>
        <dbReference type="EMBL" id="SVD85066.1"/>
    </source>
</evidence>
<proteinExistence type="predicted"/>
<name>A0A382YP31_9ZZZZ</name>
<dbReference type="EMBL" id="UINC01177428">
    <property type="protein sequence ID" value="SVD85066.1"/>
    <property type="molecule type" value="Genomic_DNA"/>
</dbReference>
<dbReference type="SUPFAM" id="SSF54975">
    <property type="entry name" value="Acylphosphatase/BLUF domain-like"/>
    <property type="match status" value="1"/>
</dbReference>
<reference evidence="2" key="1">
    <citation type="submission" date="2018-05" db="EMBL/GenBank/DDBJ databases">
        <authorList>
            <person name="Lanie J.A."/>
            <person name="Ng W.-L."/>
            <person name="Kazmierczak K.M."/>
            <person name="Andrzejewski T.M."/>
            <person name="Davidsen T.M."/>
            <person name="Wayne K.J."/>
            <person name="Tettelin H."/>
            <person name="Glass J.I."/>
            <person name="Rusch D."/>
            <person name="Podicherti R."/>
            <person name="Tsui H.-C.T."/>
            <person name="Winkler M.E."/>
        </authorList>
    </citation>
    <scope>NUCLEOTIDE SEQUENCE</scope>
</reference>
<evidence type="ECO:0000259" key="1">
    <source>
        <dbReference type="PROSITE" id="PS51160"/>
    </source>
</evidence>
<organism evidence="2">
    <name type="scientific">marine metagenome</name>
    <dbReference type="NCBI Taxonomy" id="408172"/>
    <lineage>
        <taxon>unclassified sequences</taxon>
        <taxon>metagenomes</taxon>
        <taxon>ecological metagenomes</taxon>
    </lineage>
</organism>
<sequence length="90" mass="10064">MSSAVHLIARGRVQGVWFRASTQEQALQMGVCGWARNCLDGSVEIYAEGEKEILERFISWCRKGPPAAQVSGLDIEWVNPQSLNTFKICH</sequence>